<reference evidence="1 2" key="1">
    <citation type="submission" date="2024-04" db="EMBL/GenBank/DDBJ databases">
        <authorList>
            <person name="Fracassetti M."/>
        </authorList>
    </citation>
    <scope>NUCLEOTIDE SEQUENCE [LARGE SCALE GENOMIC DNA]</scope>
</reference>
<evidence type="ECO:0000313" key="1">
    <source>
        <dbReference type="EMBL" id="CAL1379286.1"/>
    </source>
</evidence>
<protein>
    <submittedName>
        <fullName evidence="1">Uncharacterized protein</fullName>
    </submittedName>
</protein>
<dbReference type="EMBL" id="OZ034816">
    <property type="protein sequence ID" value="CAL1379286.1"/>
    <property type="molecule type" value="Genomic_DNA"/>
</dbReference>
<evidence type="ECO:0000313" key="2">
    <source>
        <dbReference type="Proteomes" id="UP001497516"/>
    </source>
</evidence>
<accession>A0AAV2E047</accession>
<keyword evidence="2" id="KW-1185">Reference proteome</keyword>
<proteinExistence type="predicted"/>
<organism evidence="1 2">
    <name type="scientific">Linum trigynum</name>
    <dbReference type="NCBI Taxonomy" id="586398"/>
    <lineage>
        <taxon>Eukaryota</taxon>
        <taxon>Viridiplantae</taxon>
        <taxon>Streptophyta</taxon>
        <taxon>Embryophyta</taxon>
        <taxon>Tracheophyta</taxon>
        <taxon>Spermatophyta</taxon>
        <taxon>Magnoliopsida</taxon>
        <taxon>eudicotyledons</taxon>
        <taxon>Gunneridae</taxon>
        <taxon>Pentapetalae</taxon>
        <taxon>rosids</taxon>
        <taxon>fabids</taxon>
        <taxon>Malpighiales</taxon>
        <taxon>Linaceae</taxon>
        <taxon>Linum</taxon>
    </lineage>
</organism>
<sequence>MIKLDNQNWKILAQQLWLVVSLDLAVGIDSLTVLHLLESHCFIPKFHTCAVVSGGTVSFFYNGNHQD</sequence>
<gene>
    <name evidence="1" type="ORF">LTRI10_LOCUS20816</name>
</gene>
<name>A0AAV2E047_9ROSI</name>
<dbReference type="AlphaFoldDB" id="A0AAV2E047"/>
<dbReference type="Proteomes" id="UP001497516">
    <property type="component" value="Chromosome 3"/>
</dbReference>